<keyword evidence="1" id="KW-1133">Transmembrane helix</keyword>
<proteinExistence type="predicted"/>
<reference evidence="2 3" key="1">
    <citation type="submission" date="2011-04" db="EMBL/GenBank/DDBJ databases">
        <authorList>
            <person name="Muzny D."/>
            <person name="Qin X."/>
            <person name="Deng J."/>
            <person name="Jiang H."/>
            <person name="Liu Y."/>
            <person name="Qu J."/>
            <person name="Song X.-Z."/>
            <person name="Zhang L."/>
            <person name="Thornton R."/>
            <person name="Coyle M."/>
            <person name="Francisco L."/>
            <person name="Jackson L."/>
            <person name="Javaid M."/>
            <person name="Korchina V."/>
            <person name="Kovar C."/>
            <person name="Mata R."/>
            <person name="Mathew T."/>
            <person name="Ngo R."/>
            <person name="Nguyen L."/>
            <person name="Nguyen N."/>
            <person name="Okwuonu G."/>
            <person name="Ongeri F."/>
            <person name="Pham C."/>
            <person name="Simmons D."/>
            <person name="Wilczek-Boney K."/>
            <person name="Hale W."/>
            <person name="Jakkamsetti A."/>
            <person name="Pham P."/>
            <person name="Ruth R."/>
            <person name="San Lucas F."/>
            <person name="Warren J."/>
            <person name="Zhang J."/>
            <person name="Zhao Z."/>
            <person name="Zhou C."/>
            <person name="Zhu D."/>
            <person name="Lee S."/>
            <person name="Bess C."/>
            <person name="Blankenburg K."/>
            <person name="Forbes L."/>
            <person name="Fu Q."/>
            <person name="Gubbala S."/>
            <person name="Hirani K."/>
            <person name="Jayaseelan J.C."/>
            <person name="Lara F."/>
            <person name="Munidasa M."/>
            <person name="Palculict T."/>
            <person name="Patil S."/>
            <person name="Pu L.-L."/>
            <person name="Saada N."/>
            <person name="Tang L."/>
            <person name="Weissenberger G."/>
            <person name="Zhu Y."/>
            <person name="Hemphill L."/>
            <person name="Shang Y."/>
            <person name="Youmans B."/>
            <person name="Ayvaz T."/>
            <person name="Ross M."/>
            <person name="Santibanez J."/>
            <person name="Aqrawi P."/>
            <person name="Gross S."/>
            <person name="Joshi V."/>
            <person name="Fowler G."/>
            <person name="Nazareth L."/>
            <person name="Reid J."/>
            <person name="Worley K."/>
            <person name="Petrosino J."/>
            <person name="Highlander S."/>
            <person name="Gibbs R."/>
        </authorList>
    </citation>
    <scope>NUCLEOTIDE SEQUENCE [LARGE SCALE GENOMIC DNA]</scope>
    <source>
        <strain evidence="2 3">ATCC 700821</strain>
    </source>
</reference>
<evidence type="ECO:0000313" key="3">
    <source>
        <dbReference type="Proteomes" id="UP000004123"/>
    </source>
</evidence>
<keyword evidence="1" id="KW-0812">Transmembrane</keyword>
<dbReference type="EMBL" id="AFPY01000016">
    <property type="protein sequence ID" value="EGQ21703.1"/>
    <property type="molecule type" value="Genomic_DNA"/>
</dbReference>
<protein>
    <submittedName>
        <fullName evidence="2">Uncharacterized protein</fullName>
    </submittedName>
</protein>
<organism evidence="2 3">
    <name type="scientific">Prevotella pallens ATCC 700821</name>
    <dbReference type="NCBI Taxonomy" id="997353"/>
    <lineage>
        <taxon>Bacteria</taxon>
        <taxon>Pseudomonadati</taxon>
        <taxon>Bacteroidota</taxon>
        <taxon>Bacteroidia</taxon>
        <taxon>Bacteroidales</taxon>
        <taxon>Prevotellaceae</taxon>
        <taxon>Prevotella</taxon>
    </lineage>
</organism>
<feature type="transmembrane region" description="Helical" evidence="1">
    <location>
        <begin position="6"/>
        <end position="28"/>
    </location>
</feature>
<sequence>MYNMLFVILNLIAIVLFIRAFTVVYYPLIESLITKIRNYEKLCSLIIFSHKNMVYRK</sequence>
<evidence type="ECO:0000313" key="2">
    <source>
        <dbReference type="EMBL" id="EGQ21703.1"/>
    </source>
</evidence>
<accession>F9DFD3</accession>
<dbReference type="STRING" id="997353.HMPREF9144_0373"/>
<keyword evidence="1" id="KW-0472">Membrane</keyword>
<dbReference type="Proteomes" id="UP000004123">
    <property type="component" value="Unassembled WGS sequence"/>
</dbReference>
<name>F9DFD3_9BACT</name>
<evidence type="ECO:0000256" key="1">
    <source>
        <dbReference type="SAM" id="Phobius"/>
    </source>
</evidence>
<dbReference type="AlphaFoldDB" id="F9DFD3"/>
<gene>
    <name evidence="2" type="ORF">HMPREF9144_0373</name>
</gene>
<dbReference type="HOGENOM" id="CLU_2992931_0_0_10"/>
<comment type="caution">
    <text evidence="2">The sequence shown here is derived from an EMBL/GenBank/DDBJ whole genome shotgun (WGS) entry which is preliminary data.</text>
</comment>